<keyword evidence="1" id="KW-0732">Signal</keyword>
<dbReference type="AlphaFoldDB" id="A0A7Y3W562"/>
<reference evidence="2 3" key="1">
    <citation type="submission" date="2020-05" db="EMBL/GenBank/DDBJ databases">
        <title>Parvularcula mediterraneae sp. nov., isolated from polypropylene straw from shallow seawater of the seashore of Laganas in Zakynthos island, Greece.</title>
        <authorList>
            <person name="Szabo I."/>
            <person name="Al-Omari J."/>
            <person name="Rado J."/>
            <person name="Szerdahelyi G.S."/>
        </authorList>
    </citation>
    <scope>NUCLEOTIDE SEQUENCE [LARGE SCALE GENOMIC DNA]</scope>
    <source>
        <strain evidence="2 3">ZS-1/3</strain>
    </source>
</reference>
<dbReference type="RefSeq" id="WP_173197749.1">
    <property type="nucleotide sequence ID" value="NZ_JABFCX010000002.1"/>
</dbReference>
<dbReference type="EMBL" id="JABFCX010000002">
    <property type="protein sequence ID" value="NNU15921.1"/>
    <property type="molecule type" value="Genomic_DNA"/>
</dbReference>
<name>A0A7Y3W562_9PROT</name>
<evidence type="ECO:0000313" key="3">
    <source>
        <dbReference type="Proteomes" id="UP000536835"/>
    </source>
</evidence>
<feature type="signal peptide" evidence="1">
    <location>
        <begin position="1"/>
        <end position="20"/>
    </location>
</feature>
<dbReference type="Proteomes" id="UP000536835">
    <property type="component" value="Unassembled WGS sequence"/>
</dbReference>
<comment type="caution">
    <text evidence="2">The sequence shown here is derived from an EMBL/GenBank/DDBJ whole genome shotgun (WGS) entry which is preliminary data.</text>
</comment>
<protein>
    <submittedName>
        <fullName evidence="2">Uncharacterized protein</fullName>
    </submittedName>
</protein>
<gene>
    <name evidence="2" type="ORF">HK107_06240</name>
</gene>
<sequence length="223" mass="23978">MKKAIVLLAALPALGGLANAGVTDAQVAEIMTSKGFALEDTDVSADRMIRATIWSKGSSLYGVTIVDVDNDGDAELLQFFSAVYAPSATPGADFFMDWNASGWFTASNLDGTPVLHDTDVQIGGASVANVTANFEFFVARFGEFDWAIRGSADASNVSVSMDVKSDPYRLDRGMTRVEVKARDAALARALNMTRGSVDSIRDERVQEMASVAKRLSKKLRLPR</sequence>
<accession>A0A7Y3W562</accession>
<evidence type="ECO:0000256" key="1">
    <source>
        <dbReference type="SAM" id="SignalP"/>
    </source>
</evidence>
<organism evidence="2 3">
    <name type="scientific">Parvularcula mediterranea</name>
    <dbReference type="NCBI Taxonomy" id="2732508"/>
    <lineage>
        <taxon>Bacteria</taxon>
        <taxon>Pseudomonadati</taxon>
        <taxon>Pseudomonadota</taxon>
        <taxon>Alphaproteobacteria</taxon>
        <taxon>Parvularculales</taxon>
        <taxon>Parvularculaceae</taxon>
        <taxon>Parvularcula</taxon>
    </lineage>
</organism>
<keyword evidence="3" id="KW-1185">Reference proteome</keyword>
<evidence type="ECO:0000313" key="2">
    <source>
        <dbReference type="EMBL" id="NNU15921.1"/>
    </source>
</evidence>
<proteinExistence type="predicted"/>
<feature type="chain" id="PRO_5031485534" evidence="1">
    <location>
        <begin position="21"/>
        <end position="223"/>
    </location>
</feature>